<evidence type="ECO:0000313" key="3">
    <source>
        <dbReference type="EMBL" id="KOM54361.1"/>
    </source>
</evidence>
<organism evidence="3 4">
    <name type="scientific">Phaseolus angularis</name>
    <name type="common">Azuki bean</name>
    <name type="synonym">Vigna angularis</name>
    <dbReference type="NCBI Taxonomy" id="3914"/>
    <lineage>
        <taxon>Eukaryota</taxon>
        <taxon>Viridiplantae</taxon>
        <taxon>Streptophyta</taxon>
        <taxon>Embryophyta</taxon>
        <taxon>Tracheophyta</taxon>
        <taxon>Spermatophyta</taxon>
        <taxon>Magnoliopsida</taxon>
        <taxon>eudicotyledons</taxon>
        <taxon>Gunneridae</taxon>
        <taxon>Pentapetalae</taxon>
        <taxon>rosids</taxon>
        <taxon>fabids</taxon>
        <taxon>Fabales</taxon>
        <taxon>Fabaceae</taxon>
        <taxon>Papilionoideae</taxon>
        <taxon>50 kb inversion clade</taxon>
        <taxon>NPAAA clade</taxon>
        <taxon>indigoferoid/millettioid clade</taxon>
        <taxon>Phaseoleae</taxon>
        <taxon>Vigna</taxon>
    </lineage>
</organism>
<name>A0A0L9VH35_PHAAN</name>
<dbReference type="Proteomes" id="UP000053144">
    <property type="component" value="Chromosome 10"/>
</dbReference>
<sequence>MSSTVNLSSSDESSGGGRTGNDGGVSPTATIKSSSTSSKPSNIKEIKETMLNGEMTFVYDNVLVEVPEEKEDPEQTLPSISGYEWPSHDVKLKTLNTLDSLPRQLSSQKVINFLGWNDLNFEFNLADDEQGVVENISEKQLVDSALELSCRTALANWHLAYASDKGILRARLNDSQSENATLKLILEEAIVAHSKCKEKQVESSQLLFDVERIMGDAKKIARDLKRQNEELEEAVEGLKSRNQELEETVVTLKEQMNDLLAFNQNLSQAGRDVRPIYEEHSRGFEKAMRQIPYMLNVSIEEVGFDVMKDIYNRELVPLKNIPDEELEAEITVEPTEEVATEEGNEGMDVTGDPEGVNPPENEVEDAVEEEINIIN</sequence>
<feature type="compositionally biased region" description="Gly residues" evidence="2">
    <location>
        <begin position="14"/>
        <end position="23"/>
    </location>
</feature>
<feature type="compositionally biased region" description="Polar residues" evidence="2">
    <location>
        <begin position="1"/>
        <end position="13"/>
    </location>
</feature>
<evidence type="ECO:0000256" key="2">
    <source>
        <dbReference type="SAM" id="MobiDB-lite"/>
    </source>
</evidence>
<evidence type="ECO:0000313" key="4">
    <source>
        <dbReference type="Proteomes" id="UP000053144"/>
    </source>
</evidence>
<dbReference type="Gramene" id="KOM54361">
    <property type="protein sequence ID" value="KOM54361"/>
    <property type="gene ID" value="LR48_Vigan10g025300"/>
</dbReference>
<accession>A0A0L9VH35</accession>
<feature type="coiled-coil region" evidence="1">
    <location>
        <begin position="210"/>
        <end position="262"/>
    </location>
</feature>
<feature type="region of interest" description="Disordered" evidence="2">
    <location>
        <begin position="1"/>
        <end position="43"/>
    </location>
</feature>
<feature type="compositionally biased region" description="Low complexity" evidence="2">
    <location>
        <begin position="24"/>
        <end position="41"/>
    </location>
</feature>
<gene>
    <name evidence="3" type="ORF">LR48_Vigan10g025300</name>
</gene>
<protein>
    <submittedName>
        <fullName evidence="3">Uncharacterized protein</fullName>
    </submittedName>
</protein>
<reference evidence="4" key="1">
    <citation type="journal article" date="2015" name="Proc. Natl. Acad. Sci. U.S.A.">
        <title>Genome sequencing of adzuki bean (Vigna angularis) provides insight into high starch and low fat accumulation and domestication.</title>
        <authorList>
            <person name="Yang K."/>
            <person name="Tian Z."/>
            <person name="Chen C."/>
            <person name="Luo L."/>
            <person name="Zhao B."/>
            <person name="Wang Z."/>
            <person name="Yu L."/>
            <person name="Li Y."/>
            <person name="Sun Y."/>
            <person name="Li W."/>
            <person name="Chen Y."/>
            <person name="Li Y."/>
            <person name="Zhang Y."/>
            <person name="Ai D."/>
            <person name="Zhao J."/>
            <person name="Shang C."/>
            <person name="Ma Y."/>
            <person name="Wu B."/>
            <person name="Wang M."/>
            <person name="Gao L."/>
            <person name="Sun D."/>
            <person name="Zhang P."/>
            <person name="Guo F."/>
            <person name="Wang W."/>
            <person name="Li Y."/>
            <person name="Wang J."/>
            <person name="Varshney R.K."/>
            <person name="Wang J."/>
            <person name="Ling H.Q."/>
            <person name="Wan P."/>
        </authorList>
    </citation>
    <scope>NUCLEOTIDE SEQUENCE</scope>
    <source>
        <strain evidence="4">cv. Jingnong 6</strain>
    </source>
</reference>
<dbReference type="AlphaFoldDB" id="A0A0L9VH35"/>
<feature type="compositionally biased region" description="Acidic residues" evidence="2">
    <location>
        <begin position="333"/>
        <end position="345"/>
    </location>
</feature>
<dbReference type="EMBL" id="CM003380">
    <property type="protein sequence ID" value="KOM54361.1"/>
    <property type="molecule type" value="Genomic_DNA"/>
</dbReference>
<proteinExistence type="predicted"/>
<keyword evidence="1" id="KW-0175">Coiled coil</keyword>
<feature type="region of interest" description="Disordered" evidence="2">
    <location>
        <begin position="333"/>
        <end position="364"/>
    </location>
</feature>
<evidence type="ECO:0000256" key="1">
    <source>
        <dbReference type="SAM" id="Coils"/>
    </source>
</evidence>